<evidence type="ECO:0000256" key="2">
    <source>
        <dbReference type="SAM" id="SignalP"/>
    </source>
</evidence>
<name>A0A2U2XHE9_9FLAO</name>
<dbReference type="EMBL" id="QFRJ01000001">
    <property type="protein sequence ID" value="PWH87215.1"/>
    <property type="molecule type" value="Genomic_DNA"/>
</dbReference>
<protein>
    <recommendedName>
        <fullName evidence="3">Secretion system C-terminal sorting domain-containing protein</fullName>
    </recommendedName>
</protein>
<evidence type="ECO:0000256" key="1">
    <source>
        <dbReference type="ARBA" id="ARBA00022729"/>
    </source>
</evidence>
<comment type="caution">
    <text evidence="4">The sequence shown here is derived from an EMBL/GenBank/DDBJ whole genome shotgun (WGS) entry which is preliminary data.</text>
</comment>
<dbReference type="OrthoDB" id="9807496at2"/>
<keyword evidence="1 2" id="KW-0732">Signal</keyword>
<feature type="domain" description="Secretion system C-terminal sorting" evidence="3">
    <location>
        <begin position="457"/>
        <end position="528"/>
    </location>
</feature>
<keyword evidence="5" id="KW-1185">Reference proteome</keyword>
<gene>
    <name evidence="4" type="ORF">DIT68_02830</name>
</gene>
<accession>A0A2U2XHE9</accession>
<feature type="signal peptide" evidence="2">
    <location>
        <begin position="1"/>
        <end position="21"/>
    </location>
</feature>
<evidence type="ECO:0000259" key="3">
    <source>
        <dbReference type="Pfam" id="PF18962"/>
    </source>
</evidence>
<dbReference type="AlphaFoldDB" id="A0A2U2XHE9"/>
<proteinExistence type="predicted"/>
<sequence length="529" mass="58864">MKLIKTTLIAISILFVNSLNAQINSSTLDHNNVSAKISDAGTFFYDFVNQQNGYEIPKGSGLSPIYTTQFWFAAVDSQGDIHFVQGGMPNQGSDVFNGPISDPGTYNTPEYQAKWGNSIWSICQTDIDNFILTYECNLDPNCNEVYPLTNEAIMTINNWPAHGDDNSGQSYYLAKFFDNNGDGSYNPMAGDYPIIKGCCATYMIQNDAAESHSYTNTDSVGMEIHYMFYQYKTWDYLNDVTFIDISAINKSNINYPEFIHSIAVDADIGNPEDDYFGSDSLKNLSYFYNADNDDEDTQQSLGYGVNPPAIGIVSLNKDMTSSLPYEGFGLTVPQKWNLMNGLKTDGSLWLNPNGNPTKYVFSGNPNIASEWSALSINHPIKEAKALSSINIGSFNIGDTMKQSFAITYARNGNHLENVQSIIDLASDVQLFYDNESDIPCTNGTTNLEEQENFNVSISPNPSTGTVNINNYNKNLLSISVLDFQGKVILERFFSSESNIDVDLSNQNSGIYFFHLRTESLNLIRKVIIQ</sequence>
<dbReference type="InterPro" id="IPR026444">
    <property type="entry name" value="Secre_tail"/>
</dbReference>
<dbReference type="Pfam" id="PF18962">
    <property type="entry name" value="Por_Secre_tail"/>
    <property type="match status" value="1"/>
</dbReference>
<feature type="chain" id="PRO_5015749771" description="Secretion system C-terminal sorting domain-containing protein" evidence="2">
    <location>
        <begin position="22"/>
        <end position="529"/>
    </location>
</feature>
<evidence type="ECO:0000313" key="5">
    <source>
        <dbReference type="Proteomes" id="UP000245370"/>
    </source>
</evidence>
<evidence type="ECO:0000313" key="4">
    <source>
        <dbReference type="EMBL" id="PWH87215.1"/>
    </source>
</evidence>
<organism evidence="4 5">
    <name type="scientific">Brumimicrobium oceani</name>
    <dbReference type="NCBI Taxonomy" id="2100725"/>
    <lineage>
        <taxon>Bacteria</taxon>
        <taxon>Pseudomonadati</taxon>
        <taxon>Bacteroidota</taxon>
        <taxon>Flavobacteriia</taxon>
        <taxon>Flavobacteriales</taxon>
        <taxon>Crocinitomicaceae</taxon>
        <taxon>Brumimicrobium</taxon>
    </lineage>
</organism>
<dbReference type="Proteomes" id="UP000245370">
    <property type="component" value="Unassembled WGS sequence"/>
</dbReference>
<reference evidence="4 5" key="2">
    <citation type="submission" date="2018-05" db="EMBL/GenBank/DDBJ databases">
        <authorList>
            <person name="Lanie J.A."/>
            <person name="Ng W.-L."/>
            <person name="Kazmierczak K.M."/>
            <person name="Andrzejewski T.M."/>
            <person name="Davidsen T.M."/>
            <person name="Wayne K.J."/>
            <person name="Tettelin H."/>
            <person name="Glass J.I."/>
            <person name="Rusch D."/>
            <person name="Podicherti R."/>
            <person name="Tsui H.-C.T."/>
            <person name="Winkler M.E."/>
        </authorList>
    </citation>
    <scope>NUCLEOTIDE SEQUENCE [LARGE SCALE GENOMIC DNA]</scope>
    <source>
        <strain evidence="4 5">C305</strain>
    </source>
</reference>
<dbReference type="NCBIfam" id="TIGR04183">
    <property type="entry name" value="Por_Secre_tail"/>
    <property type="match status" value="1"/>
</dbReference>
<reference evidence="4 5" key="1">
    <citation type="submission" date="2018-05" db="EMBL/GenBank/DDBJ databases">
        <title>Brumimicrobium oceani sp. nov., isolated from coastal sediment.</title>
        <authorList>
            <person name="Kou Y."/>
        </authorList>
    </citation>
    <scope>NUCLEOTIDE SEQUENCE [LARGE SCALE GENOMIC DNA]</scope>
    <source>
        <strain evidence="4 5">C305</strain>
    </source>
</reference>
<dbReference type="RefSeq" id="WP_109358294.1">
    <property type="nucleotide sequence ID" value="NZ_QFRJ01000001.1"/>
</dbReference>